<dbReference type="Gene3D" id="2.160.10.10">
    <property type="entry name" value="Hexapeptide repeat proteins"/>
    <property type="match status" value="1"/>
</dbReference>
<feature type="site" description="Increases basicity of active site His" evidence="3">
    <location>
        <position position="145"/>
    </location>
</feature>
<sequence length="224" mass="23869">MSKKVIIIGGPGNGTVIGSVIENIARHSGEYELIGYLNDGIQRGTLINGYPVLGPVQKDICQSFKDVYFVYALISVGKAQARVEKLKSLGIPPDRFCNIIHPSVVIGSEVKLGHGVIMMPNVVISPNATIEDHVQIYANSLVGHDTSVASYSFIANHASIGSKIKINEGAHIGSNSSIVEGVSIGEWSLIGLGSVVLKDVEPYDKVVGNPAKSIGSVYREMKDK</sequence>
<dbReference type="SUPFAM" id="SSF51161">
    <property type="entry name" value="Trimeric LpxA-like enzymes"/>
    <property type="match status" value="1"/>
</dbReference>
<dbReference type="PANTHER" id="PTHR43300:SF7">
    <property type="entry name" value="UDP-N-ACETYLBACILLOSAMINE N-ACETYLTRANSFERASE"/>
    <property type="match status" value="1"/>
</dbReference>
<dbReference type="Gene3D" id="3.40.50.20">
    <property type="match status" value="1"/>
</dbReference>
<keyword evidence="2" id="KW-0677">Repeat</keyword>
<gene>
    <name evidence="6" type="ORF">SAMN03080606_02800</name>
</gene>
<evidence type="ECO:0000256" key="2">
    <source>
        <dbReference type="ARBA" id="ARBA00022737"/>
    </source>
</evidence>
<dbReference type="InterPro" id="IPR011004">
    <property type="entry name" value="Trimer_LpxA-like_sf"/>
</dbReference>
<dbReference type="PROSITE" id="PS00101">
    <property type="entry name" value="HEXAPEP_TRANSFERASES"/>
    <property type="match status" value="1"/>
</dbReference>
<dbReference type="NCBIfam" id="TIGR03570">
    <property type="entry name" value="NeuD_NnaD"/>
    <property type="match status" value="1"/>
</dbReference>
<evidence type="ECO:0000256" key="3">
    <source>
        <dbReference type="PIRSR" id="PIRSR620019-1"/>
    </source>
</evidence>
<evidence type="ECO:0000313" key="6">
    <source>
        <dbReference type="EMBL" id="SCY86681.1"/>
    </source>
</evidence>
<feature type="binding site" evidence="4">
    <location>
        <position position="77"/>
    </location>
    <ligand>
        <name>substrate</name>
    </ligand>
</feature>
<reference evidence="6 7" key="1">
    <citation type="submission" date="2016-10" db="EMBL/GenBank/DDBJ databases">
        <authorList>
            <person name="de Groot N.N."/>
        </authorList>
    </citation>
    <scope>NUCLEOTIDE SEQUENCE [LARGE SCALE GENOMIC DNA]</scope>
    <source>
        <strain evidence="6 7">DSM 18978</strain>
    </source>
</reference>
<dbReference type="STRING" id="1120976.SAMN03080606_02800"/>
<dbReference type="InterPro" id="IPR050179">
    <property type="entry name" value="Trans_hexapeptide_repeat"/>
</dbReference>
<dbReference type="GO" id="GO:0016746">
    <property type="term" value="F:acyltransferase activity"/>
    <property type="evidence" value="ECO:0007669"/>
    <property type="project" value="UniProtKB-KW"/>
</dbReference>
<dbReference type="InterPro" id="IPR041561">
    <property type="entry name" value="PglD_N"/>
</dbReference>
<evidence type="ECO:0000256" key="4">
    <source>
        <dbReference type="PIRSR" id="PIRSR620019-2"/>
    </source>
</evidence>
<organism evidence="6 7">
    <name type="scientific">Alkaliphilus peptidifermentans DSM 18978</name>
    <dbReference type="NCBI Taxonomy" id="1120976"/>
    <lineage>
        <taxon>Bacteria</taxon>
        <taxon>Bacillati</taxon>
        <taxon>Bacillota</taxon>
        <taxon>Clostridia</taxon>
        <taxon>Peptostreptococcales</taxon>
        <taxon>Natronincolaceae</taxon>
        <taxon>Alkaliphilus</taxon>
    </lineage>
</organism>
<keyword evidence="7" id="KW-1185">Reference proteome</keyword>
<dbReference type="Proteomes" id="UP000198636">
    <property type="component" value="Unassembled WGS sequence"/>
</dbReference>
<dbReference type="InterPro" id="IPR020019">
    <property type="entry name" value="AcTrfase_PglD-like"/>
</dbReference>
<dbReference type="PANTHER" id="PTHR43300">
    <property type="entry name" value="ACETYLTRANSFERASE"/>
    <property type="match status" value="1"/>
</dbReference>
<feature type="domain" description="PglD N-terminal" evidence="5">
    <location>
        <begin position="4"/>
        <end position="86"/>
    </location>
</feature>
<protein>
    <submittedName>
        <fullName evidence="6">Sugar O-acyltransferase, sialic acid O-acetyltransferase NeuD family</fullName>
    </submittedName>
</protein>
<dbReference type="CDD" id="cd03360">
    <property type="entry name" value="LbH_AT_putative"/>
    <property type="match status" value="1"/>
</dbReference>
<keyword evidence="6" id="KW-0012">Acyltransferase</keyword>
<feature type="active site" description="Proton acceptor" evidence="3">
    <location>
        <position position="144"/>
    </location>
</feature>
<evidence type="ECO:0000256" key="1">
    <source>
        <dbReference type="ARBA" id="ARBA00022679"/>
    </source>
</evidence>
<keyword evidence="1 6" id="KW-0808">Transferase</keyword>
<accession>A0A1G5JFK2</accession>
<evidence type="ECO:0000259" key="5">
    <source>
        <dbReference type="Pfam" id="PF17836"/>
    </source>
</evidence>
<dbReference type="Pfam" id="PF17836">
    <property type="entry name" value="PglD_N"/>
    <property type="match status" value="1"/>
</dbReference>
<dbReference type="InterPro" id="IPR018357">
    <property type="entry name" value="Hexapep_transf_CS"/>
</dbReference>
<proteinExistence type="predicted"/>
<evidence type="ECO:0000313" key="7">
    <source>
        <dbReference type="Proteomes" id="UP000198636"/>
    </source>
</evidence>
<dbReference type="RefSeq" id="WP_176759031.1">
    <property type="nucleotide sequence ID" value="NZ_FMUS01000019.1"/>
</dbReference>
<dbReference type="EMBL" id="FMUS01000019">
    <property type="protein sequence ID" value="SCY86681.1"/>
    <property type="molecule type" value="Genomic_DNA"/>
</dbReference>
<name>A0A1G5JFK2_9FIRM</name>
<dbReference type="AlphaFoldDB" id="A0A1G5JFK2"/>